<sequence length="156" mass="15843">MHRPSLSNTTTALTSKRGAYGLGILALTALLAACGQQTPGTAAVANAPKADLSEHATVAQSGKMKYVQNELVVGYTDAASLSNAASTLNATVVATIPEIQVALLRVSGDGLKASAQAFRLPGLRYAQPNHIVTGDTPPAVQGAGLSAQAASDDQKF</sequence>
<dbReference type="RefSeq" id="WP_431308136.1">
    <property type="nucleotide sequence ID" value="NZ_JAPMIV010000007.1"/>
</dbReference>
<dbReference type="Pfam" id="PF22148">
    <property type="entry name" value="Fervidolysin_NPro-like"/>
    <property type="match status" value="1"/>
</dbReference>
<dbReference type="PROSITE" id="PS51257">
    <property type="entry name" value="PROKAR_LIPOPROTEIN"/>
    <property type="match status" value="1"/>
</dbReference>
<organism evidence="3 4">
    <name type="scientific">Deinococcus arenicola</name>
    <dbReference type="NCBI Taxonomy" id="2994950"/>
    <lineage>
        <taxon>Bacteria</taxon>
        <taxon>Thermotogati</taxon>
        <taxon>Deinococcota</taxon>
        <taxon>Deinococci</taxon>
        <taxon>Deinococcales</taxon>
        <taxon>Deinococcaceae</taxon>
        <taxon>Deinococcus</taxon>
    </lineage>
</organism>
<evidence type="ECO:0000256" key="1">
    <source>
        <dbReference type="SAM" id="MobiDB-lite"/>
    </source>
</evidence>
<feature type="non-terminal residue" evidence="3">
    <location>
        <position position="156"/>
    </location>
</feature>
<keyword evidence="4" id="KW-1185">Reference proteome</keyword>
<name>A0ABU4DNT4_9DEIO</name>
<accession>A0ABU4DNT4</accession>
<dbReference type="InterPro" id="IPR054399">
    <property type="entry name" value="Fervidolysin-like_N_prodom"/>
</dbReference>
<feature type="domain" description="Fervidolysin-like N-terminal prodomain" evidence="2">
    <location>
        <begin position="56"/>
        <end position="129"/>
    </location>
</feature>
<evidence type="ECO:0000313" key="3">
    <source>
        <dbReference type="EMBL" id="MDV6374096.1"/>
    </source>
</evidence>
<gene>
    <name evidence="3" type="ORF">ORD21_05735</name>
</gene>
<dbReference type="Gene3D" id="3.30.70.80">
    <property type="entry name" value="Peptidase S8 propeptide/proteinase inhibitor I9"/>
    <property type="match status" value="1"/>
</dbReference>
<evidence type="ECO:0000313" key="4">
    <source>
        <dbReference type="Proteomes" id="UP001276150"/>
    </source>
</evidence>
<reference evidence="3 4" key="1">
    <citation type="submission" date="2022-11" db="EMBL/GenBank/DDBJ databases">
        <title>Deinococcus ZS9-10, Low Temperature and Draught-tolerating, UV-resistant Bacteria from Continental Antarctica.</title>
        <authorList>
            <person name="Cheng L."/>
        </authorList>
    </citation>
    <scope>NUCLEOTIDE SEQUENCE [LARGE SCALE GENOMIC DNA]</scope>
    <source>
        <strain evidence="3 4">ZS9-10</strain>
    </source>
</reference>
<protein>
    <recommendedName>
        <fullName evidence="2">Fervidolysin-like N-terminal prodomain domain-containing protein</fullName>
    </recommendedName>
</protein>
<comment type="caution">
    <text evidence="3">The sequence shown here is derived from an EMBL/GenBank/DDBJ whole genome shotgun (WGS) entry which is preliminary data.</text>
</comment>
<feature type="region of interest" description="Disordered" evidence="1">
    <location>
        <begin position="134"/>
        <end position="156"/>
    </location>
</feature>
<evidence type="ECO:0000259" key="2">
    <source>
        <dbReference type="Pfam" id="PF22148"/>
    </source>
</evidence>
<dbReference type="EMBL" id="JAPMIV010000007">
    <property type="protein sequence ID" value="MDV6374096.1"/>
    <property type="molecule type" value="Genomic_DNA"/>
</dbReference>
<dbReference type="Proteomes" id="UP001276150">
    <property type="component" value="Unassembled WGS sequence"/>
</dbReference>
<dbReference type="InterPro" id="IPR037045">
    <property type="entry name" value="S8pro/Inhibitor_I9_sf"/>
</dbReference>
<proteinExistence type="predicted"/>